<proteinExistence type="predicted"/>
<dbReference type="Proteomes" id="UP000619101">
    <property type="component" value="Unassembled WGS sequence"/>
</dbReference>
<dbReference type="Pfam" id="PF00395">
    <property type="entry name" value="SLH"/>
    <property type="match status" value="3"/>
</dbReference>
<organism evidence="3 4">
    <name type="scientific">Solibacillus faecavium</name>
    <dbReference type="NCBI Taxonomy" id="2762221"/>
    <lineage>
        <taxon>Bacteria</taxon>
        <taxon>Bacillati</taxon>
        <taxon>Bacillota</taxon>
        <taxon>Bacilli</taxon>
        <taxon>Bacillales</taxon>
        <taxon>Caryophanaceae</taxon>
        <taxon>Solibacillus</taxon>
    </lineage>
</organism>
<comment type="caution">
    <text evidence="3">The sequence shown here is derived from an EMBL/GenBank/DDBJ whole genome shotgun (WGS) entry which is preliminary data.</text>
</comment>
<name>A0ABR8Y2F9_9BACL</name>
<feature type="domain" description="SLH" evidence="2">
    <location>
        <begin position="91"/>
        <end position="159"/>
    </location>
</feature>
<reference evidence="3 4" key="1">
    <citation type="submission" date="2020-08" db="EMBL/GenBank/DDBJ databases">
        <title>A Genomic Blueprint of the Chicken Gut Microbiome.</title>
        <authorList>
            <person name="Gilroy R."/>
            <person name="Ravi A."/>
            <person name="Getino M."/>
            <person name="Pursley I."/>
            <person name="Horton D.L."/>
            <person name="Alikhan N.-F."/>
            <person name="Baker D."/>
            <person name="Gharbi K."/>
            <person name="Hall N."/>
            <person name="Watson M."/>
            <person name="Adriaenssens E.M."/>
            <person name="Foster-Nyarko E."/>
            <person name="Jarju S."/>
            <person name="Secka A."/>
            <person name="Antonio M."/>
            <person name="Oren A."/>
            <person name="Chaudhuri R."/>
            <person name="La Ragione R.M."/>
            <person name="Hildebrand F."/>
            <person name="Pallen M.J."/>
        </authorList>
    </citation>
    <scope>NUCLEOTIDE SEQUENCE [LARGE SCALE GENOMIC DNA]</scope>
    <source>
        <strain evidence="3 4">A46</strain>
    </source>
</reference>
<feature type="domain" description="SLH" evidence="2">
    <location>
        <begin position="25"/>
        <end position="87"/>
    </location>
</feature>
<feature type="signal peptide" evidence="1">
    <location>
        <begin position="1"/>
        <end position="24"/>
    </location>
</feature>
<sequence length="311" mass="35255">MKRTFVSLSIALGLLFSTSAGANAANVHYKDVKKSDNFYPSVQYLLDQKAISGTLPNFRPYENITRGQVSSILTKALDNRLKEVEYSDLYYGIDYIDVPKTDQFYPYIDRLFFNGIMRGYTVGNSSDWAFGINQPLTRGQFAGIIIKAYDIPLIQRHSYKENGAVKSDIFNGNYFTDPWGQQIATLETLGIISGYQDGNFKPSTPIKRSQFANMLVKADRDELTFFNQSTLVREFIKLGINADVAVEKLKSLSNNEVLKYIASYKDIRYIDTVNMAATVRKEGEIIFKDIQVKLIVSKDADDKWLINVVTN</sequence>
<dbReference type="InterPro" id="IPR051465">
    <property type="entry name" value="Cell_Envelope_Struct_Comp"/>
</dbReference>
<accession>A0ABR8Y2F9</accession>
<dbReference type="RefSeq" id="WP_191701448.1">
    <property type="nucleotide sequence ID" value="NZ_JACSPZ010000010.1"/>
</dbReference>
<dbReference type="PANTHER" id="PTHR43308">
    <property type="entry name" value="OUTER MEMBRANE PROTEIN ALPHA-RELATED"/>
    <property type="match status" value="1"/>
</dbReference>
<dbReference type="EMBL" id="JACSPZ010000010">
    <property type="protein sequence ID" value="MBD8038390.1"/>
    <property type="molecule type" value="Genomic_DNA"/>
</dbReference>
<evidence type="ECO:0000313" key="3">
    <source>
        <dbReference type="EMBL" id="MBD8038390.1"/>
    </source>
</evidence>
<dbReference type="PANTHER" id="PTHR43308:SF5">
    <property type="entry name" value="S-LAYER PROTEIN _ PEPTIDOGLYCAN ENDO-BETA-N-ACETYLGLUCOSAMINIDASE"/>
    <property type="match status" value="1"/>
</dbReference>
<evidence type="ECO:0000313" key="4">
    <source>
        <dbReference type="Proteomes" id="UP000619101"/>
    </source>
</evidence>
<feature type="chain" id="PRO_5046501246" evidence="1">
    <location>
        <begin position="25"/>
        <end position="311"/>
    </location>
</feature>
<protein>
    <submittedName>
        <fullName evidence="3">S-layer homology domain-containing protein</fullName>
    </submittedName>
</protein>
<dbReference type="PROSITE" id="PS51272">
    <property type="entry name" value="SLH"/>
    <property type="match status" value="3"/>
</dbReference>
<feature type="domain" description="SLH" evidence="2">
    <location>
        <begin position="166"/>
        <end position="229"/>
    </location>
</feature>
<keyword evidence="1" id="KW-0732">Signal</keyword>
<evidence type="ECO:0000256" key="1">
    <source>
        <dbReference type="SAM" id="SignalP"/>
    </source>
</evidence>
<dbReference type="InterPro" id="IPR001119">
    <property type="entry name" value="SLH_dom"/>
</dbReference>
<keyword evidence="4" id="KW-1185">Reference proteome</keyword>
<gene>
    <name evidence="3" type="ORF">H9635_16710</name>
</gene>
<evidence type="ECO:0000259" key="2">
    <source>
        <dbReference type="PROSITE" id="PS51272"/>
    </source>
</evidence>